<dbReference type="InterPro" id="IPR050827">
    <property type="entry name" value="CRP1_MDG1_kinase"/>
</dbReference>
<feature type="region of interest" description="Disordered" evidence="2">
    <location>
        <begin position="232"/>
        <end position="357"/>
    </location>
</feature>
<dbReference type="GO" id="GO:0005737">
    <property type="term" value="C:cytoplasm"/>
    <property type="evidence" value="ECO:0007669"/>
    <property type="project" value="TreeGrafter"/>
</dbReference>
<reference evidence="4 5" key="1">
    <citation type="submission" date="2020-07" db="EMBL/GenBank/DDBJ databases">
        <title>Comparative genomics of pyrophilous fungi reveals a link between fire events and developmental genes.</title>
        <authorList>
            <consortium name="DOE Joint Genome Institute"/>
            <person name="Steindorff A.S."/>
            <person name="Carver A."/>
            <person name="Calhoun S."/>
            <person name="Stillman K."/>
            <person name="Liu H."/>
            <person name="Lipzen A."/>
            <person name="Pangilinan J."/>
            <person name="Labutti K."/>
            <person name="Bruns T.D."/>
            <person name="Grigoriev I.V."/>
        </authorList>
    </citation>
    <scope>NUCLEOTIDE SEQUENCE [LARGE SCALE GENOMIC DNA]</scope>
    <source>
        <strain evidence="4 5">CBS 144469</strain>
    </source>
</reference>
<feature type="domain" description="AMP-activated protein kinase glycogen-binding" evidence="3">
    <location>
        <begin position="8"/>
        <end position="85"/>
    </location>
</feature>
<evidence type="ECO:0000259" key="3">
    <source>
        <dbReference type="Pfam" id="PF16561"/>
    </source>
</evidence>
<feature type="compositionally biased region" description="Low complexity" evidence="2">
    <location>
        <begin position="327"/>
        <end position="348"/>
    </location>
</feature>
<dbReference type="EMBL" id="JACGCI010000007">
    <property type="protein sequence ID" value="KAF6762800.1"/>
    <property type="molecule type" value="Genomic_DNA"/>
</dbReference>
<dbReference type="GO" id="GO:0019901">
    <property type="term" value="F:protein kinase binding"/>
    <property type="evidence" value="ECO:0007669"/>
    <property type="project" value="TreeGrafter"/>
</dbReference>
<dbReference type="InterPro" id="IPR032640">
    <property type="entry name" value="AMPK1_CBM"/>
</dbReference>
<proteinExistence type="inferred from homology"/>
<dbReference type="OrthoDB" id="5873279at2759"/>
<sequence length="382" mass="41943">MASNDLYEMRFEWPHREPSTVLVTGTFDQWSRSVKLTKTDTGFVGSVQVPWAEKVKYKFIVDGRWYTQAGQPTETDPGGYVNNIYFTPPKPLVLAIPPAEELNGNATHEEAAATPEEPVESPPTVPEEPPKKQPDIAEQPARSTGRRLSIPIVPVNAVEHNTIGSTTLPTPVPDYVLPPPPPRARSASPPPPESKKVVVTQEVTPEPEPEPAKLHEVEVEITTPEPVIAVAPEVPIEEQKQEAEAHIPVDDGKPMPEPVHEPKEVEKEIVAPEPVPEVTPTPSIAISKPEEQAEEKSEKKEKPIPSSLPTPPASPSPKKSFFHRRSSSTSHSSSSLPTPSGSPSSSRFGTEKSRKKKLSLIGKIKEIFHHDHKDKEMEKVAK</sequence>
<protein>
    <recommendedName>
        <fullName evidence="3">AMP-activated protein kinase glycogen-binding domain-containing protein</fullName>
    </recommendedName>
</protein>
<dbReference type="Pfam" id="PF16561">
    <property type="entry name" value="AMPK1_CBM"/>
    <property type="match status" value="1"/>
</dbReference>
<dbReference type="InterPro" id="IPR013783">
    <property type="entry name" value="Ig-like_fold"/>
</dbReference>
<dbReference type="Proteomes" id="UP000521943">
    <property type="component" value="Unassembled WGS sequence"/>
</dbReference>
<dbReference type="PANTHER" id="PTHR10343">
    <property type="entry name" value="5'-AMP-ACTIVATED PROTEIN KINASE , BETA SUBUNIT"/>
    <property type="match status" value="1"/>
</dbReference>
<dbReference type="InterPro" id="IPR014756">
    <property type="entry name" value="Ig_E-set"/>
</dbReference>
<dbReference type="SUPFAM" id="SSF81296">
    <property type="entry name" value="E set domains"/>
    <property type="match status" value="1"/>
</dbReference>
<dbReference type="GO" id="GO:0005634">
    <property type="term" value="C:nucleus"/>
    <property type="evidence" value="ECO:0007669"/>
    <property type="project" value="TreeGrafter"/>
</dbReference>
<dbReference type="CDD" id="cd02859">
    <property type="entry name" value="E_set_AMPKbeta_like_N"/>
    <property type="match status" value="1"/>
</dbReference>
<evidence type="ECO:0000313" key="5">
    <source>
        <dbReference type="Proteomes" id="UP000521943"/>
    </source>
</evidence>
<accession>A0A8H6MBZ1</accession>
<gene>
    <name evidence="4" type="ORF">DFP72DRAFT_567557</name>
</gene>
<organism evidence="4 5">
    <name type="scientific">Ephemerocybe angulata</name>
    <dbReference type="NCBI Taxonomy" id="980116"/>
    <lineage>
        <taxon>Eukaryota</taxon>
        <taxon>Fungi</taxon>
        <taxon>Dikarya</taxon>
        <taxon>Basidiomycota</taxon>
        <taxon>Agaricomycotina</taxon>
        <taxon>Agaricomycetes</taxon>
        <taxon>Agaricomycetidae</taxon>
        <taxon>Agaricales</taxon>
        <taxon>Agaricineae</taxon>
        <taxon>Psathyrellaceae</taxon>
        <taxon>Ephemerocybe</taxon>
    </lineage>
</organism>
<dbReference type="GO" id="GO:0031588">
    <property type="term" value="C:nucleotide-activated protein kinase complex"/>
    <property type="evidence" value="ECO:0007669"/>
    <property type="project" value="TreeGrafter"/>
</dbReference>
<keyword evidence="5" id="KW-1185">Reference proteome</keyword>
<feature type="compositionally biased region" description="Pro residues" evidence="2">
    <location>
        <begin position="306"/>
        <end position="315"/>
    </location>
</feature>
<evidence type="ECO:0000256" key="2">
    <source>
        <dbReference type="SAM" id="MobiDB-lite"/>
    </source>
</evidence>
<dbReference type="GO" id="GO:0007165">
    <property type="term" value="P:signal transduction"/>
    <property type="evidence" value="ECO:0007669"/>
    <property type="project" value="TreeGrafter"/>
</dbReference>
<feature type="compositionally biased region" description="Basic and acidic residues" evidence="2">
    <location>
        <begin position="237"/>
        <end position="270"/>
    </location>
</feature>
<feature type="compositionally biased region" description="Pro residues" evidence="2">
    <location>
        <begin position="170"/>
        <end position="192"/>
    </location>
</feature>
<feature type="compositionally biased region" description="Basic and acidic residues" evidence="2">
    <location>
        <begin position="288"/>
        <end position="303"/>
    </location>
</feature>
<feature type="region of interest" description="Disordered" evidence="2">
    <location>
        <begin position="163"/>
        <end position="215"/>
    </location>
</feature>
<comment type="caution">
    <text evidence="4">The sequence shown here is derived from an EMBL/GenBank/DDBJ whole genome shotgun (WGS) entry which is preliminary data.</text>
</comment>
<feature type="region of interest" description="Disordered" evidence="2">
    <location>
        <begin position="106"/>
        <end position="148"/>
    </location>
</feature>
<dbReference type="AlphaFoldDB" id="A0A8H6MBZ1"/>
<evidence type="ECO:0000256" key="1">
    <source>
        <dbReference type="ARBA" id="ARBA00038216"/>
    </source>
</evidence>
<dbReference type="Gene3D" id="2.60.40.10">
    <property type="entry name" value="Immunoglobulins"/>
    <property type="match status" value="1"/>
</dbReference>
<comment type="similarity">
    <text evidence="1">Belongs to the CRP1/MDG1 family.</text>
</comment>
<evidence type="ECO:0000313" key="4">
    <source>
        <dbReference type="EMBL" id="KAF6762800.1"/>
    </source>
</evidence>
<dbReference type="PANTHER" id="PTHR10343:SF81">
    <property type="entry name" value="CRUCIFORM DNA-RECOGNIZING PROTEIN 1-RELATED"/>
    <property type="match status" value="1"/>
</dbReference>
<name>A0A8H6MBZ1_9AGAR</name>